<evidence type="ECO:0000256" key="4">
    <source>
        <dbReference type="ARBA" id="ARBA00022857"/>
    </source>
</evidence>
<dbReference type="STRING" id="573413.Spirs_3427"/>
<keyword evidence="9" id="KW-1208">Phospholipid metabolism</keyword>
<dbReference type="PANTHER" id="PTHR43616:SF5">
    <property type="entry name" value="GLYCEROL DEHYDROGENASE 1"/>
    <property type="match status" value="1"/>
</dbReference>
<dbReference type="eggNOG" id="COG0371">
    <property type="taxonomic scope" value="Bacteria"/>
</dbReference>
<protein>
    <submittedName>
        <fullName evidence="10">Glycerol-1-phosphate dehydrogenase (NAD(P)(+))</fullName>
        <ecNumber evidence="10">1.1.1.261</ecNumber>
    </submittedName>
</protein>
<evidence type="ECO:0000256" key="2">
    <source>
        <dbReference type="ARBA" id="ARBA00022516"/>
    </source>
</evidence>
<keyword evidence="11" id="KW-1185">Reference proteome</keyword>
<evidence type="ECO:0000313" key="11">
    <source>
        <dbReference type="Proteomes" id="UP000002318"/>
    </source>
</evidence>
<dbReference type="HOGENOM" id="CLU_038362_1_0_12"/>
<dbReference type="EMBL" id="CP002116">
    <property type="protein sequence ID" value="ADK82516.1"/>
    <property type="molecule type" value="Genomic_DNA"/>
</dbReference>
<evidence type="ECO:0000313" key="10">
    <source>
        <dbReference type="EMBL" id="ADK82516.1"/>
    </source>
</evidence>
<dbReference type="CDD" id="cd08175">
    <property type="entry name" value="G1PDH"/>
    <property type="match status" value="1"/>
</dbReference>
<keyword evidence="6" id="KW-0520">NAD</keyword>
<dbReference type="GO" id="GO:0008654">
    <property type="term" value="P:phospholipid biosynthetic process"/>
    <property type="evidence" value="ECO:0007669"/>
    <property type="project" value="UniProtKB-KW"/>
</dbReference>
<dbReference type="Pfam" id="PF13685">
    <property type="entry name" value="Fe-ADH_2"/>
    <property type="match status" value="1"/>
</dbReference>
<dbReference type="Gene3D" id="3.40.50.1970">
    <property type="match status" value="1"/>
</dbReference>
<dbReference type="AlphaFoldDB" id="E1R2F6"/>
<keyword evidence="7" id="KW-0443">Lipid metabolism</keyword>
<accession>E1R2F6</accession>
<evidence type="ECO:0000256" key="8">
    <source>
        <dbReference type="ARBA" id="ARBA00023209"/>
    </source>
</evidence>
<dbReference type="InterPro" id="IPR016205">
    <property type="entry name" value="Glycerol_DH"/>
</dbReference>
<dbReference type="GO" id="GO:0046872">
    <property type="term" value="F:metal ion binding"/>
    <property type="evidence" value="ECO:0007669"/>
    <property type="project" value="UniProtKB-KW"/>
</dbReference>
<keyword evidence="5 10" id="KW-0560">Oxidoreductase</keyword>
<sequence>MRNFETSECLTQLPDTKFWALSAGWQGLGAVVQRWFGTKSMIVVTDEVIADAVAPSFKEALRREGLTLTELLVLKGKPPLVADYQRIQEIITQVQGLLTTPMRDGKKGERALCQSLLVSLGSGTINDLVKCSAGTLGVPYLSVPTAPSVDGYSSFGASILKENFKQTLPCPAPRAVFTAPEVLSAAPVQLRAAGYGDLASKITAGSDWVLADAFGLDPIDETAWAYTQEGLIKRLSAAPDDLANEIFVGLVRTGFAMQITSSSRPVSGAEHLISHVWEMEHLEIDGITVPHGIKVGIGLLTISAFTFLVLDHMRNGINLDALPKIPGPEVRAQEVAQRCAHLPVSAYRAIEEVALSKLPTQETVNERYNYEKKWYRNLADKIETQLVPLEELKGMLARAGCLTSPRELGVDRSRFLRTLEIAQMIRSRYTVLDFAWETGLFESCAEEITDMFF</sequence>
<dbReference type="SUPFAM" id="SSF56796">
    <property type="entry name" value="Dehydroquinate synthase-like"/>
    <property type="match status" value="1"/>
</dbReference>
<dbReference type="EC" id="1.1.1.261" evidence="10"/>
<dbReference type="KEGG" id="ssm:Spirs_3427"/>
<dbReference type="Gene3D" id="1.20.1090.10">
    <property type="entry name" value="Dehydroquinate synthase-like - alpha domain"/>
    <property type="match status" value="1"/>
</dbReference>
<evidence type="ECO:0000256" key="5">
    <source>
        <dbReference type="ARBA" id="ARBA00023002"/>
    </source>
</evidence>
<keyword evidence="4" id="KW-0521">NADP</keyword>
<keyword evidence="2" id="KW-0444">Lipid biosynthesis</keyword>
<proteinExistence type="predicted"/>
<evidence type="ECO:0000256" key="3">
    <source>
        <dbReference type="ARBA" id="ARBA00022723"/>
    </source>
</evidence>
<evidence type="ECO:0000256" key="1">
    <source>
        <dbReference type="ARBA" id="ARBA00022490"/>
    </source>
</evidence>
<dbReference type="GO" id="GO:0050492">
    <property type="term" value="F:glycerol-1-phosphate dehydrogenase [NAD(P)+] activity"/>
    <property type="evidence" value="ECO:0007669"/>
    <property type="project" value="UniProtKB-EC"/>
</dbReference>
<dbReference type="Proteomes" id="UP000002318">
    <property type="component" value="Chromosome"/>
</dbReference>
<keyword evidence="3" id="KW-0479">Metal-binding</keyword>
<dbReference type="InterPro" id="IPR032837">
    <property type="entry name" value="G1PDH"/>
</dbReference>
<gene>
    <name evidence="10" type="ordered locus">Spirs_3427</name>
</gene>
<organism evidence="10 11">
    <name type="scientific">Sediminispirochaeta smaragdinae (strain DSM 11293 / JCM 15392 / SEBR 4228)</name>
    <name type="common">Spirochaeta smaragdinae</name>
    <dbReference type="NCBI Taxonomy" id="573413"/>
    <lineage>
        <taxon>Bacteria</taxon>
        <taxon>Pseudomonadati</taxon>
        <taxon>Spirochaetota</taxon>
        <taxon>Spirochaetia</taxon>
        <taxon>Spirochaetales</taxon>
        <taxon>Spirochaetaceae</taxon>
        <taxon>Sediminispirochaeta</taxon>
    </lineage>
</organism>
<dbReference type="PANTHER" id="PTHR43616">
    <property type="entry name" value="GLYCEROL DEHYDROGENASE"/>
    <property type="match status" value="1"/>
</dbReference>
<evidence type="ECO:0000256" key="7">
    <source>
        <dbReference type="ARBA" id="ARBA00023098"/>
    </source>
</evidence>
<keyword evidence="8" id="KW-0594">Phospholipid biosynthesis</keyword>
<reference evidence="10 11" key="1">
    <citation type="journal article" date="2010" name="Stand. Genomic Sci.">
        <title>Complete genome sequence of Spirochaeta smaragdinae type strain (SEBR 4228).</title>
        <authorList>
            <person name="Mavromatis K."/>
            <person name="Yasawong M."/>
            <person name="Chertkov O."/>
            <person name="Lapidus A."/>
            <person name="Lucas S."/>
            <person name="Nolan M."/>
            <person name="Del Rio T.G."/>
            <person name="Tice H."/>
            <person name="Cheng J.F."/>
            <person name="Pitluck S."/>
            <person name="Liolios K."/>
            <person name="Ivanova N."/>
            <person name="Tapia R."/>
            <person name="Han C."/>
            <person name="Bruce D."/>
            <person name="Goodwin L."/>
            <person name="Pati A."/>
            <person name="Chen A."/>
            <person name="Palaniappan K."/>
            <person name="Land M."/>
            <person name="Hauser L."/>
            <person name="Chang Y.J."/>
            <person name="Jeffries C.D."/>
            <person name="Detter J.C."/>
            <person name="Rohde M."/>
            <person name="Brambilla E."/>
            <person name="Spring S."/>
            <person name="Goker M."/>
            <person name="Sikorski J."/>
            <person name="Woyke T."/>
            <person name="Bristow J."/>
            <person name="Eisen J.A."/>
            <person name="Markowitz V."/>
            <person name="Hugenholtz P."/>
            <person name="Klenk H.P."/>
            <person name="Kyrpides N.C."/>
        </authorList>
    </citation>
    <scope>NUCLEOTIDE SEQUENCE [LARGE SCALE GENOMIC DNA]</scope>
    <source>
        <strain evidence="11">DSM 11293 / JCM 15392 / SEBR 4228</strain>
    </source>
</reference>
<dbReference type="RefSeq" id="WP_013255975.1">
    <property type="nucleotide sequence ID" value="NC_014364.1"/>
</dbReference>
<keyword evidence="1" id="KW-0963">Cytoplasm</keyword>
<dbReference type="OrthoDB" id="9763580at2"/>
<evidence type="ECO:0000256" key="9">
    <source>
        <dbReference type="ARBA" id="ARBA00023264"/>
    </source>
</evidence>
<evidence type="ECO:0000256" key="6">
    <source>
        <dbReference type="ARBA" id="ARBA00023027"/>
    </source>
</evidence>
<name>E1R2F6_SEDSS</name>